<name>Q2G517_NOVAD</name>
<feature type="region of interest" description="Disordered" evidence="1">
    <location>
        <begin position="1"/>
        <end position="21"/>
    </location>
</feature>
<evidence type="ECO:0000313" key="3">
    <source>
        <dbReference type="Proteomes" id="UP000009134"/>
    </source>
</evidence>
<gene>
    <name evidence="2" type="ordered locus">Saro_2620</name>
</gene>
<feature type="region of interest" description="Disordered" evidence="1">
    <location>
        <begin position="47"/>
        <end position="116"/>
    </location>
</feature>
<feature type="compositionally biased region" description="Low complexity" evidence="1">
    <location>
        <begin position="97"/>
        <end position="107"/>
    </location>
</feature>
<dbReference type="KEGG" id="nar:Saro_2620"/>
<dbReference type="Proteomes" id="UP000009134">
    <property type="component" value="Chromosome"/>
</dbReference>
<dbReference type="AlphaFoldDB" id="Q2G517"/>
<reference evidence="3" key="1">
    <citation type="submission" date="2006-01" db="EMBL/GenBank/DDBJ databases">
        <title>Complete sequence of Novosphingobium aromaticivorans DSM 12444.</title>
        <authorList>
            <consortium name="US DOE Joint Genome Institute"/>
            <person name="Copeland A."/>
            <person name="Lucas S."/>
            <person name="Lapidus A."/>
            <person name="Barry K."/>
            <person name="Detter J.C."/>
            <person name="Glavina T."/>
            <person name="Hammon N."/>
            <person name="Israni S."/>
            <person name="Pitluck S."/>
            <person name="Chain P."/>
            <person name="Malfatti S."/>
            <person name="Shin M."/>
            <person name="Vergez L."/>
            <person name="Schmutz J."/>
            <person name="Larimer F."/>
            <person name="Land M."/>
            <person name="Kyrpides N."/>
            <person name="Ivanova N."/>
            <person name="Fredrickson J."/>
            <person name="Balkwill D."/>
            <person name="Romine M.F."/>
            <person name="Richardson P."/>
        </authorList>
    </citation>
    <scope>NUCLEOTIDE SEQUENCE [LARGE SCALE GENOMIC DNA]</scope>
    <source>
        <strain evidence="3">ATCC 700278 / DSM 12444 / CCUG 56034 / CIP 105152 / NBRC 16084 / F199</strain>
    </source>
</reference>
<keyword evidence="3" id="KW-1185">Reference proteome</keyword>
<dbReference type="HOGENOM" id="CLU_862864_0_0_5"/>
<sequence>MMRKVRWPVLAGTEHQTEPRHAACNAYRRRSPHLGCCTRAGHRLGGHLRRGSGPSGQLPAAQGRARGGTAPLGRQPHRLPSRSDQEHPLLQPEGPQGRRAASRSRAQGGRGVTRANPRRRSLALVAGAAFCAVASQPAAALDRLPAGLAALDPAHFAERVDVQRREDGALVLSTANGWTGAHDVKGAHARDIHLRAVLAPSRSGQAIQVWHELVYEGSHLDFRTATLEVGGRRHVLPLSGVEHWEEDCPGPDSVGRCNLHSRISVDLPVGMAREIAATWPGNGRVPARIRFEDPHGNTVTSGLAPAEVAGLLKVFDVHGGQS</sequence>
<proteinExistence type="predicted"/>
<dbReference type="EMBL" id="CP000248">
    <property type="protein sequence ID" value="ABD27056.1"/>
    <property type="molecule type" value="Genomic_DNA"/>
</dbReference>
<organism evidence="2 3">
    <name type="scientific">Novosphingobium aromaticivorans (strain ATCC 700278 / DSM 12444 / CCUG 56034 / CIP 105152 / NBRC 16084 / F199)</name>
    <dbReference type="NCBI Taxonomy" id="279238"/>
    <lineage>
        <taxon>Bacteria</taxon>
        <taxon>Pseudomonadati</taxon>
        <taxon>Pseudomonadota</taxon>
        <taxon>Alphaproteobacteria</taxon>
        <taxon>Sphingomonadales</taxon>
        <taxon>Sphingomonadaceae</taxon>
        <taxon>Novosphingobium</taxon>
    </lineage>
</organism>
<protein>
    <submittedName>
        <fullName evidence="2">Uncharacterized protein</fullName>
    </submittedName>
</protein>
<evidence type="ECO:0000313" key="2">
    <source>
        <dbReference type="EMBL" id="ABD27056.1"/>
    </source>
</evidence>
<accession>Q2G517</accession>
<dbReference type="STRING" id="279238.Saro_2620"/>
<evidence type="ECO:0000256" key="1">
    <source>
        <dbReference type="SAM" id="MobiDB-lite"/>
    </source>
</evidence>